<dbReference type="InterPro" id="IPR000212">
    <property type="entry name" value="DNA_helicase_UvrD/REP"/>
</dbReference>
<keyword evidence="11" id="KW-0413">Isomerase</keyword>
<dbReference type="InterPro" id="IPR013986">
    <property type="entry name" value="DExx_box_DNA_helicase_dom_sf"/>
</dbReference>
<evidence type="ECO:0000256" key="15">
    <source>
        <dbReference type="PROSITE-ProRule" id="PRU00560"/>
    </source>
</evidence>
<evidence type="ECO:0000256" key="4">
    <source>
        <dbReference type="ARBA" id="ARBA00022763"/>
    </source>
</evidence>
<comment type="caution">
    <text evidence="18">The sequence shown here is derived from an EMBL/GenBank/DDBJ whole genome shotgun (WGS) entry which is preliminary data.</text>
</comment>
<dbReference type="InterPro" id="IPR027417">
    <property type="entry name" value="P-loop_NTPase"/>
</dbReference>
<dbReference type="EC" id="5.6.2.4" evidence="13"/>
<keyword evidence="9" id="KW-0238">DNA-binding</keyword>
<dbReference type="InterPro" id="IPR014016">
    <property type="entry name" value="UvrD-like_ATP-bd"/>
</dbReference>
<dbReference type="InterPro" id="IPR014017">
    <property type="entry name" value="DNA_helicase_UvrD-like_C"/>
</dbReference>
<evidence type="ECO:0000256" key="9">
    <source>
        <dbReference type="ARBA" id="ARBA00023125"/>
    </source>
</evidence>
<evidence type="ECO:0000256" key="10">
    <source>
        <dbReference type="ARBA" id="ARBA00023204"/>
    </source>
</evidence>
<dbReference type="EMBL" id="JADNYM010000009">
    <property type="protein sequence ID" value="MBG0739496.1"/>
    <property type="molecule type" value="Genomic_DNA"/>
</dbReference>
<dbReference type="SUPFAM" id="SSF52540">
    <property type="entry name" value="P-loop containing nucleoside triphosphate hydrolases"/>
    <property type="match status" value="1"/>
</dbReference>
<dbReference type="GO" id="GO:0005829">
    <property type="term" value="C:cytosol"/>
    <property type="evidence" value="ECO:0007669"/>
    <property type="project" value="TreeGrafter"/>
</dbReference>
<dbReference type="PROSITE" id="PS51217">
    <property type="entry name" value="UVRD_HELICASE_CTER"/>
    <property type="match status" value="1"/>
</dbReference>
<reference evidence="18 19" key="1">
    <citation type="submission" date="2020-11" db="EMBL/GenBank/DDBJ databases">
        <title>Arthrobacter antarcticus sp. nov., isolated from Antarctic Soil.</title>
        <authorList>
            <person name="Li J."/>
        </authorList>
    </citation>
    <scope>NUCLEOTIDE SEQUENCE [LARGE SCALE GENOMIC DNA]</scope>
    <source>
        <strain evidence="18 19">Z1-20</strain>
    </source>
</reference>
<gene>
    <name evidence="18" type="ORF">IV500_08865</name>
</gene>
<accession>A0A931G491</accession>
<keyword evidence="5 15" id="KW-0378">Hydrolase</keyword>
<dbReference type="GO" id="GO:0003677">
    <property type="term" value="F:DNA binding"/>
    <property type="evidence" value="ECO:0007669"/>
    <property type="project" value="UniProtKB-KW"/>
</dbReference>
<evidence type="ECO:0000256" key="14">
    <source>
        <dbReference type="ARBA" id="ARBA00048988"/>
    </source>
</evidence>
<dbReference type="GO" id="GO:0043138">
    <property type="term" value="F:3'-5' DNA helicase activity"/>
    <property type="evidence" value="ECO:0007669"/>
    <property type="project" value="UniProtKB-EC"/>
</dbReference>
<dbReference type="PANTHER" id="PTHR11070">
    <property type="entry name" value="UVRD / RECB / PCRA DNA HELICASE FAMILY MEMBER"/>
    <property type="match status" value="1"/>
</dbReference>
<keyword evidence="7" id="KW-0269">Exonuclease</keyword>
<dbReference type="GO" id="GO:0005524">
    <property type="term" value="F:ATP binding"/>
    <property type="evidence" value="ECO:0007669"/>
    <property type="project" value="UniProtKB-UniRule"/>
</dbReference>
<comment type="similarity">
    <text evidence="1">Belongs to the helicase family. UvrD subfamily.</text>
</comment>
<evidence type="ECO:0000259" key="17">
    <source>
        <dbReference type="PROSITE" id="PS51217"/>
    </source>
</evidence>
<feature type="domain" description="UvrD-like helicase ATP-binding" evidence="16">
    <location>
        <begin position="12"/>
        <end position="316"/>
    </location>
</feature>
<keyword evidence="8 15" id="KW-0067">ATP-binding</keyword>
<keyword evidence="4" id="KW-0227">DNA damage</keyword>
<evidence type="ECO:0000259" key="16">
    <source>
        <dbReference type="PROSITE" id="PS51198"/>
    </source>
</evidence>
<evidence type="ECO:0000256" key="2">
    <source>
        <dbReference type="ARBA" id="ARBA00022722"/>
    </source>
</evidence>
<dbReference type="Pfam" id="PF12705">
    <property type="entry name" value="PDDEXK_1"/>
    <property type="match status" value="1"/>
</dbReference>
<dbReference type="Gene3D" id="1.10.10.160">
    <property type="match status" value="1"/>
</dbReference>
<evidence type="ECO:0000256" key="5">
    <source>
        <dbReference type="ARBA" id="ARBA00022801"/>
    </source>
</evidence>
<dbReference type="PANTHER" id="PTHR11070:SF59">
    <property type="entry name" value="DNA 3'-5' HELICASE"/>
    <property type="match status" value="1"/>
</dbReference>
<dbReference type="Gene3D" id="3.90.320.10">
    <property type="match status" value="1"/>
</dbReference>
<protein>
    <recommendedName>
        <fullName evidence="13">DNA 3'-5' helicase</fullName>
        <ecNumber evidence="13">5.6.2.4</ecNumber>
    </recommendedName>
</protein>
<evidence type="ECO:0000313" key="19">
    <source>
        <dbReference type="Proteomes" id="UP000655366"/>
    </source>
</evidence>
<feature type="domain" description="UvrD-like helicase C-terminal" evidence="17">
    <location>
        <begin position="338"/>
        <end position="638"/>
    </location>
</feature>
<dbReference type="PROSITE" id="PS51198">
    <property type="entry name" value="UVRD_HELICASE_ATP_BIND"/>
    <property type="match status" value="1"/>
</dbReference>
<dbReference type="GO" id="GO:0004527">
    <property type="term" value="F:exonuclease activity"/>
    <property type="evidence" value="ECO:0007669"/>
    <property type="project" value="UniProtKB-KW"/>
</dbReference>
<name>A0A931G491_9MICC</name>
<dbReference type="GO" id="GO:0033202">
    <property type="term" value="C:DNA helicase complex"/>
    <property type="evidence" value="ECO:0007669"/>
    <property type="project" value="TreeGrafter"/>
</dbReference>
<evidence type="ECO:0000256" key="3">
    <source>
        <dbReference type="ARBA" id="ARBA00022741"/>
    </source>
</evidence>
<dbReference type="Proteomes" id="UP000655366">
    <property type="component" value="Unassembled WGS sequence"/>
</dbReference>
<keyword evidence="6 15" id="KW-0347">Helicase</keyword>
<dbReference type="AlphaFoldDB" id="A0A931G491"/>
<evidence type="ECO:0000256" key="7">
    <source>
        <dbReference type="ARBA" id="ARBA00022839"/>
    </source>
</evidence>
<evidence type="ECO:0000256" key="11">
    <source>
        <dbReference type="ARBA" id="ARBA00023235"/>
    </source>
</evidence>
<dbReference type="Pfam" id="PF00580">
    <property type="entry name" value="UvrD-helicase"/>
    <property type="match status" value="1"/>
</dbReference>
<proteinExistence type="inferred from homology"/>
<comment type="catalytic activity">
    <reaction evidence="12">
        <text>Couples ATP hydrolysis with the unwinding of duplex DNA by translocating in the 3'-5' direction.</text>
        <dbReference type="EC" id="5.6.2.4"/>
    </reaction>
</comment>
<comment type="catalytic activity">
    <reaction evidence="14">
        <text>ATP + H2O = ADP + phosphate + H(+)</text>
        <dbReference type="Rhea" id="RHEA:13065"/>
        <dbReference type="ChEBI" id="CHEBI:15377"/>
        <dbReference type="ChEBI" id="CHEBI:15378"/>
        <dbReference type="ChEBI" id="CHEBI:30616"/>
        <dbReference type="ChEBI" id="CHEBI:43474"/>
        <dbReference type="ChEBI" id="CHEBI:456216"/>
        <dbReference type="EC" id="5.6.2.4"/>
    </reaction>
</comment>
<dbReference type="InterPro" id="IPR011604">
    <property type="entry name" value="PDDEXK-like_dom_sf"/>
</dbReference>
<dbReference type="GO" id="GO:0000725">
    <property type="term" value="P:recombinational repair"/>
    <property type="evidence" value="ECO:0007669"/>
    <property type="project" value="TreeGrafter"/>
</dbReference>
<organism evidence="18 19">
    <name type="scientific">Arthrobacter terrae</name>
    <dbReference type="NCBI Taxonomy" id="2935737"/>
    <lineage>
        <taxon>Bacteria</taxon>
        <taxon>Bacillati</taxon>
        <taxon>Actinomycetota</taxon>
        <taxon>Actinomycetes</taxon>
        <taxon>Micrococcales</taxon>
        <taxon>Micrococcaceae</taxon>
        <taxon>Arthrobacter</taxon>
    </lineage>
</organism>
<dbReference type="Gene3D" id="3.40.50.300">
    <property type="entry name" value="P-loop containing nucleotide triphosphate hydrolases"/>
    <property type="match status" value="2"/>
</dbReference>
<evidence type="ECO:0000256" key="8">
    <source>
        <dbReference type="ARBA" id="ARBA00022840"/>
    </source>
</evidence>
<keyword evidence="10" id="KW-0234">DNA repair</keyword>
<evidence type="ECO:0000256" key="1">
    <source>
        <dbReference type="ARBA" id="ARBA00009922"/>
    </source>
</evidence>
<dbReference type="InterPro" id="IPR038726">
    <property type="entry name" value="PDDEXK_AddAB-type"/>
</dbReference>
<evidence type="ECO:0000313" key="18">
    <source>
        <dbReference type="EMBL" id="MBG0739496.1"/>
    </source>
</evidence>
<dbReference type="Gene3D" id="1.10.486.10">
    <property type="entry name" value="PCRA, domain 4"/>
    <property type="match status" value="1"/>
</dbReference>
<feature type="binding site" evidence="15">
    <location>
        <begin position="33"/>
        <end position="40"/>
    </location>
    <ligand>
        <name>ATP</name>
        <dbReference type="ChEBI" id="CHEBI:30616"/>
    </ligand>
</feature>
<keyword evidence="3 15" id="KW-0547">Nucleotide-binding</keyword>
<evidence type="ECO:0000256" key="13">
    <source>
        <dbReference type="ARBA" id="ARBA00034808"/>
    </source>
</evidence>
<dbReference type="Pfam" id="PF13361">
    <property type="entry name" value="UvrD_C"/>
    <property type="match status" value="1"/>
</dbReference>
<keyword evidence="19" id="KW-1185">Reference proteome</keyword>
<sequence>MHRAAAGGGPELSSDQEAVVRLGPGSGPVLIWGAPGTGKSTVLVEAAVKRIQDDGVDPAGVLLLGPSRLAAARLRDGLSTRLDRSLSTSPARTWASYAFDVLRRARVEGRLPHLERAPKLLSGPEQDLIIKELLDGHRLGLGTAPTWPADLRAALGTRGFRQEIRQLFDRVIEYGLTPADLAGLGQENERPDWIAASVLYGEYRDVVDWGKSGSFDPAGIITAVIGLFESDAEYLDRERNRLQLILIDDIQEANQAVHRLLELLGRGKDVLITACPDTVVQGFRGARPDLAGNLRERLAGCGSVVEAVLSTSHRLCPELAQAWGRVAERISQSKGGHKARVLEANPVTAARREPAAVPVDPAGAAVPPVLAAHLVASEVHELRLVAERILHAQHHDGRQLADIAVIVRTGSQLARFQRYLGGQGIPVKVPVAENAVRDEAAVQPLLDAFRIVLEPDLLDAELAVSLLTSRLGRSTSINLRRLRQALRQEERSGGGGKASDALLVEALLDPTAFSQLGWDGKNAARMAGMLSAGRKAVADPGANAETVLWALWDEADCSDYWAAQAIAGGPAGIRADRDLDAIMALFQTAERYVDQLPGSSPQQFLEYLLNQELPMDTLAARAQRSDAVEILTPASAAGREWPVVIVAGLQEGIWPDTRLRGELLGSQLLVDVLERGPAAARQLGPATRLREIRYDELRSFSTAISRARERLICTAASSADLQPSQFLDIVAPWEPAQTGPEHGNPLQGRPVEQVSRPMTLRSLVAELRQAGEAAAAELAPDTVVQPEPVHVETVPPTPVHVGPVQVKPLQAQAAESARILAILAAAGAPGAAPETWWGLAPLSSTAAIVAPDEPVKVSPSKVEAVLKSPLNWFVQAAGGEAATDFARSLGTLVHSIAQEYPDAAGHEYLAELQRRWPALGMKENWEGKLDFKRAEEMVRKLAQYVVQMRTEGRSLLAVEEDFSVDLCAAADEADPVAGEGRNTAFHRTITLRGQVDRLEIDAEGNLVIIDLKTGRRKPKAAELAEHPQLGAYQAAVAAGAFEHLDGVGSEARAGGARLAQLGDGTKALNVQEQDALSSQHDWATPLVRKAAGLMSGATFEAIHDHGSASMNGGCPVPEICPLCSAGKQITE</sequence>
<evidence type="ECO:0000256" key="12">
    <source>
        <dbReference type="ARBA" id="ARBA00034617"/>
    </source>
</evidence>
<evidence type="ECO:0000256" key="6">
    <source>
        <dbReference type="ARBA" id="ARBA00022806"/>
    </source>
</evidence>
<keyword evidence="2" id="KW-0540">Nuclease</keyword>